<dbReference type="PROSITE" id="PS51257">
    <property type="entry name" value="PROKAR_LIPOPROTEIN"/>
    <property type="match status" value="1"/>
</dbReference>
<dbReference type="PANTHER" id="PTHR36933">
    <property type="entry name" value="SLL0788 PROTEIN"/>
    <property type="match status" value="1"/>
</dbReference>
<feature type="chain" id="PRO_5044205487" evidence="1">
    <location>
        <begin position="19"/>
        <end position="197"/>
    </location>
</feature>
<dbReference type="PANTHER" id="PTHR36933:SF1">
    <property type="entry name" value="SLL0788 PROTEIN"/>
    <property type="match status" value="1"/>
</dbReference>
<keyword evidence="3" id="KW-0614">Plasmid</keyword>
<gene>
    <name evidence="3" type="ORF">ABFY20_19815</name>
</gene>
<evidence type="ECO:0000259" key="2">
    <source>
        <dbReference type="Pfam" id="PF03713"/>
    </source>
</evidence>
<name>A0AB39BN11_9MICO</name>
<protein>
    <submittedName>
        <fullName evidence="3">DUF305 domain-containing protein</fullName>
    </submittedName>
</protein>
<dbReference type="InterPro" id="IPR005183">
    <property type="entry name" value="DUF305_CopM-like"/>
</dbReference>
<dbReference type="Gene3D" id="1.20.1260.10">
    <property type="match status" value="1"/>
</dbReference>
<sequence>MRTTFVIAGTLAAALTLAGCSGSGGMSGMDHGGSSATSSAAAETGSFNDQDVTFAQMMIAHHEQAIEMSDTLLAKSDVDPDTTALAEKIKAAQQPEIDTMTEWLTTWGASADSMSGMDHGSDGMMSEGDMAALEKASGADAGKLFLEQMIMHHQGAIEMAQTEVDAGQNADAVTLAKKIVTDQTAEINEMQSMLDSQ</sequence>
<feature type="signal peptide" evidence="1">
    <location>
        <begin position="1"/>
        <end position="18"/>
    </location>
</feature>
<feature type="domain" description="DUF305" evidence="2">
    <location>
        <begin position="51"/>
        <end position="194"/>
    </location>
</feature>
<evidence type="ECO:0000313" key="3">
    <source>
        <dbReference type="EMBL" id="XDI07563.1"/>
    </source>
</evidence>
<dbReference type="EMBL" id="CP162512">
    <property type="protein sequence ID" value="XDI07563.1"/>
    <property type="molecule type" value="Genomic_DNA"/>
</dbReference>
<dbReference type="RefSeq" id="WP_368499926.1">
    <property type="nucleotide sequence ID" value="NZ_CP162512.1"/>
</dbReference>
<reference evidence="3" key="1">
    <citation type="submission" date="2024-05" db="EMBL/GenBank/DDBJ databases">
        <title>Herbiconiux sp. A18JL235.</title>
        <authorList>
            <person name="Zhang G."/>
        </authorList>
    </citation>
    <scope>NUCLEOTIDE SEQUENCE</scope>
    <source>
        <strain evidence="3">A18JL235</strain>
        <plasmid evidence="3">unnamed1</plasmid>
    </source>
</reference>
<evidence type="ECO:0000256" key="1">
    <source>
        <dbReference type="SAM" id="SignalP"/>
    </source>
</evidence>
<dbReference type="AlphaFoldDB" id="A0AB39BN11"/>
<proteinExistence type="predicted"/>
<geneLocation type="plasmid" evidence="3">
    <name>unnamed1</name>
</geneLocation>
<dbReference type="Pfam" id="PF03713">
    <property type="entry name" value="DUF305"/>
    <property type="match status" value="1"/>
</dbReference>
<dbReference type="InterPro" id="IPR012347">
    <property type="entry name" value="Ferritin-like"/>
</dbReference>
<organism evidence="3">
    <name type="scientific">Herbiconiux sp. A18JL235</name>
    <dbReference type="NCBI Taxonomy" id="3152363"/>
    <lineage>
        <taxon>Bacteria</taxon>
        <taxon>Bacillati</taxon>
        <taxon>Actinomycetota</taxon>
        <taxon>Actinomycetes</taxon>
        <taxon>Micrococcales</taxon>
        <taxon>Microbacteriaceae</taxon>
        <taxon>Herbiconiux</taxon>
    </lineage>
</organism>
<accession>A0AB39BN11</accession>
<keyword evidence="1" id="KW-0732">Signal</keyword>